<evidence type="ECO:0000313" key="2">
    <source>
        <dbReference type="EMBL" id="NLR68636.1"/>
    </source>
</evidence>
<evidence type="ECO:0000256" key="1">
    <source>
        <dbReference type="PROSITE-ProRule" id="PRU00339"/>
    </source>
</evidence>
<dbReference type="SUPFAM" id="SSF48452">
    <property type="entry name" value="TPR-like"/>
    <property type="match status" value="1"/>
</dbReference>
<dbReference type="PANTHER" id="PTHR39328">
    <property type="entry name" value="BLL2871 PROTEIN"/>
    <property type="match status" value="1"/>
</dbReference>
<dbReference type="InterPro" id="IPR029055">
    <property type="entry name" value="Ntn_hydrolases_N"/>
</dbReference>
<proteinExistence type="predicted"/>
<keyword evidence="3" id="KW-1185">Reference proteome</keyword>
<dbReference type="Pfam" id="PF14559">
    <property type="entry name" value="TPR_19"/>
    <property type="match status" value="1"/>
</dbReference>
<keyword evidence="1" id="KW-0802">TPR repeat</keyword>
<dbReference type="Proteomes" id="UP000570474">
    <property type="component" value="Unassembled WGS sequence"/>
</dbReference>
<dbReference type="InterPro" id="IPR019734">
    <property type="entry name" value="TPR_rpt"/>
</dbReference>
<feature type="repeat" description="TPR" evidence="1">
    <location>
        <begin position="352"/>
        <end position="385"/>
    </location>
</feature>
<accession>A0A847S0Z2</accession>
<dbReference type="Pfam" id="PF06267">
    <property type="entry name" value="DUF1028"/>
    <property type="match status" value="1"/>
</dbReference>
<sequence>MLSTFVSAQNLPSLLSGRDINSTFAIVAYDKATQKWGVAVATNNIYVGNSTVYIEPGVGAAAVIAETEPVYGINALKNLKQGHSPAQAAQYTIQTDSMPDYRQLGIVDRNGRTFGYTGHALSYWKGYAGHRTGPGYVVMGNQLADSVLVRMADGYEKTAGSFAQRLLAALSAGQAAGGQLSGKQSAALRVDGMNTSWNNRIDLRVDNDVDPVSSLQTLLNYHEGRIILNRSVAAIQCGKTDTGKQLLSQATALLKGWFGMYGKLATAFIMTGEEEKAIQIIQDALQHQEGWKENLSAFYYLEKHDSFRKLLNESAFSVKDWAAAIQQELNMGKNTAALALAKQMTTKYPTSSHLQYLLAKAMLANGNRPDAWESLHRAIKIDPENGDARRMLAKEFSKP</sequence>
<dbReference type="EMBL" id="JABAIA010000004">
    <property type="protein sequence ID" value="NLR68636.1"/>
    <property type="molecule type" value="Genomic_DNA"/>
</dbReference>
<comment type="caution">
    <text evidence="2">The sequence shown here is derived from an EMBL/GenBank/DDBJ whole genome shotgun (WGS) entry which is preliminary data.</text>
</comment>
<dbReference type="AlphaFoldDB" id="A0A847S0Z2"/>
<reference evidence="2 3" key="1">
    <citation type="submission" date="2020-04" db="EMBL/GenBank/DDBJ databases">
        <authorList>
            <person name="Yin C."/>
        </authorList>
    </citation>
    <scope>NUCLEOTIDE SEQUENCE [LARGE SCALE GENOMIC DNA]</scope>
    <source>
        <strain evidence="2 3">Ae27</strain>
    </source>
</reference>
<dbReference type="Gene3D" id="1.25.40.10">
    <property type="entry name" value="Tetratricopeptide repeat domain"/>
    <property type="match status" value="1"/>
</dbReference>
<dbReference type="PANTHER" id="PTHR39328:SF1">
    <property type="entry name" value="BLL2871 PROTEIN"/>
    <property type="match status" value="1"/>
</dbReference>
<organism evidence="2 3">
    <name type="scientific">Chitinophaga varians</name>
    <dbReference type="NCBI Taxonomy" id="2202339"/>
    <lineage>
        <taxon>Bacteria</taxon>
        <taxon>Pseudomonadati</taxon>
        <taxon>Bacteroidota</taxon>
        <taxon>Chitinophagia</taxon>
        <taxon>Chitinophagales</taxon>
        <taxon>Chitinophagaceae</taxon>
        <taxon>Chitinophaga</taxon>
    </lineage>
</organism>
<dbReference type="InterPro" id="IPR010430">
    <property type="entry name" value="DUF1028"/>
</dbReference>
<gene>
    <name evidence="2" type="ORF">HGH92_30315</name>
</gene>
<dbReference type="PROSITE" id="PS50005">
    <property type="entry name" value="TPR"/>
    <property type="match status" value="1"/>
</dbReference>
<name>A0A847S0Z2_9BACT</name>
<dbReference type="Gene3D" id="3.60.20.10">
    <property type="entry name" value="Glutamine Phosphoribosylpyrophosphate, subunit 1, domain 1"/>
    <property type="match status" value="1"/>
</dbReference>
<protein>
    <submittedName>
        <fullName evidence="2">DUF1028 domain-containing protein</fullName>
    </submittedName>
</protein>
<evidence type="ECO:0000313" key="3">
    <source>
        <dbReference type="Proteomes" id="UP000570474"/>
    </source>
</evidence>
<dbReference type="SUPFAM" id="SSF56235">
    <property type="entry name" value="N-terminal nucleophile aminohydrolases (Ntn hydrolases)"/>
    <property type="match status" value="1"/>
</dbReference>
<dbReference type="RefSeq" id="WP_168874597.1">
    <property type="nucleotide sequence ID" value="NZ_JABAIA010000004.1"/>
</dbReference>
<dbReference type="InterPro" id="IPR011990">
    <property type="entry name" value="TPR-like_helical_dom_sf"/>
</dbReference>